<dbReference type="GO" id="GO:0000981">
    <property type="term" value="F:DNA-binding transcription factor activity, RNA polymerase II-specific"/>
    <property type="evidence" value="ECO:0007669"/>
    <property type="project" value="TreeGrafter"/>
</dbReference>
<name>A0A9P8WAD4_9HYPO</name>
<dbReference type="GO" id="GO:0000435">
    <property type="term" value="P:positive regulation of transcription from RNA polymerase II promoter by galactose"/>
    <property type="evidence" value="ECO:0007669"/>
    <property type="project" value="TreeGrafter"/>
</dbReference>
<organism evidence="7 8">
    <name type="scientific">Thelonectria olida</name>
    <dbReference type="NCBI Taxonomy" id="1576542"/>
    <lineage>
        <taxon>Eukaryota</taxon>
        <taxon>Fungi</taxon>
        <taxon>Dikarya</taxon>
        <taxon>Ascomycota</taxon>
        <taxon>Pezizomycotina</taxon>
        <taxon>Sordariomycetes</taxon>
        <taxon>Hypocreomycetidae</taxon>
        <taxon>Hypocreales</taxon>
        <taxon>Nectriaceae</taxon>
        <taxon>Thelonectria</taxon>
    </lineage>
</organism>
<dbReference type="PANTHER" id="PTHR47424">
    <property type="entry name" value="REGULATORY PROTEIN GAL4"/>
    <property type="match status" value="1"/>
</dbReference>
<feature type="region of interest" description="Disordered" evidence="5">
    <location>
        <begin position="158"/>
        <end position="193"/>
    </location>
</feature>
<dbReference type="PANTHER" id="PTHR47424:SF3">
    <property type="entry name" value="REGULATORY PROTEIN GAL4"/>
    <property type="match status" value="1"/>
</dbReference>
<gene>
    <name evidence="7" type="ORF">B0T10DRAFT_401615</name>
</gene>
<dbReference type="GO" id="GO:0005634">
    <property type="term" value="C:nucleus"/>
    <property type="evidence" value="ECO:0007669"/>
    <property type="project" value="TreeGrafter"/>
</dbReference>
<dbReference type="Proteomes" id="UP000777438">
    <property type="component" value="Unassembled WGS sequence"/>
</dbReference>
<protein>
    <recommendedName>
        <fullName evidence="6">Xylanolytic transcriptional activator regulatory domain-containing protein</fullName>
    </recommendedName>
</protein>
<dbReference type="Pfam" id="PF04082">
    <property type="entry name" value="Fungal_trans"/>
    <property type="match status" value="1"/>
</dbReference>
<dbReference type="InterPro" id="IPR007219">
    <property type="entry name" value="XnlR_reg_dom"/>
</dbReference>
<evidence type="ECO:0000256" key="3">
    <source>
        <dbReference type="ARBA" id="ARBA00023163"/>
    </source>
</evidence>
<keyword evidence="8" id="KW-1185">Reference proteome</keyword>
<keyword evidence="1" id="KW-0805">Transcription regulation</keyword>
<dbReference type="CDD" id="cd12148">
    <property type="entry name" value="fungal_TF_MHR"/>
    <property type="match status" value="1"/>
</dbReference>
<evidence type="ECO:0000259" key="6">
    <source>
        <dbReference type="SMART" id="SM00906"/>
    </source>
</evidence>
<comment type="caution">
    <text evidence="7">The sequence shown here is derived from an EMBL/GenBank/DDBJ whole genome shotgun (WGS) entry which is preliminary data.</text>
</comment>
<dbReference type="AlphaFoldDB" id="A0A9P8WAD4"/>
<evidence type="ECO:0000313" key="7">
    <source>
        <dbReference type="EMBL" id="KAH6892474.1"/>
    </source>
</evidence>
<dbReference type="SMART" id="SM00906">
    <property type="entry name" value="Fungal_trans"/>
    <property type="match status" value="1"/>
</dbReference>
<dbReference type="GO" id="GO:0000978">
    <property type="term" value="F:RNA polymerase II cis-regulatory region sequence-specific DNA binding"/>
    <property type="evidence" value="ECO:0007669"/>
    <property type="project" value="TreeGrafter"/>
</dbReference>
<evidence type="ECO:0000256" key="1">
    <source>
        <dbReference type="ARBA" id="ARBA00023015"/>
    </source>
</evidence>
<proteinExistence type="predicted"/>
<reference evidence="7 8" key="1">
    <citation type="journal article" date="2021" name="Nat. Commun.">
        <title>Genetic determinants of endophytism in the Arabidopsis root mycobiome.</title>
        <authorList>
            <person name="Mesny F."/>
            <person name="Miyauchi S."/>
            <person name="Thiergart T."/>
            <person name="Pickel B."/>
            <person name="Atanasova L."/>
            <person name="Karlsson M."/>
            <person name="Huettel B."/>
            <person name="Barry K.W."/>
            <person name="Haridas S."/>
            <person name="Chen C."/>
            <person name="Bauer D."/>
            <person name="Andreopoulos W."/>
            <person name="Pangilinan J."/>
            <person name="LaButti K."/>
            <person name="Riley R."/>
            <person name="Lipzen A."/>
            <person name="Clum A."/>
            <person name="Drula E."/>
            <person name="Henrissat B."/>
            <person name="Kohler A."/>
            <person name="Grigoriev I.V."/>
            <person name="Martin F.M."/>
            <person name="Hacquard S."/>
        </authorList>
    </citation>
    <scope>NUCLEOTIDE SEQUENCE [LARGE SCALE GENOMIC DNA]</scope>
    <source>
        <strain evidence="7 8">MPI-CAGE-CH-0241</strain>
    </source>
</reference>
<evidence type="ECO:0000313" key="8">
    <source>
        <dbReference type="Proteomes" id="UP000777438"/>
    </source>
</evidence>
<dbReference type="InterPro" id="IPR051127">
    <property type="entry name" value="Fungal_SecMet_Regulators"/>
</dbReference>
<keyword evidence="4" id="KW-0539">Nucleus</keyword>
<keyword evidence="3" id="KW-0804">Transcription</keyword>
<dbReference type="GO" id="GO:0008270">
    <property type="term" value="F:zinc ion binding"/>
    <property type="evidence" value="ECO:0007669"/>
    <property type="project" value="InterPro"/>
</dbReference>
<feature type="domain" description="Xylanolytic transcriptional activator regulatory" evidence="6">
    <location>
        <begin position="317"/>
        <end position="389"/>
    </location>
</feature>
<keyword evidence="2" id="KW-0238">DNA-binding</keyword>
<dbReference type="GO" id="GO:0006351">
    <property type="term" value="P:DNA-templated transcription"/>
    <property type="evidence" value="ECO:0007669"/>
    <property type="project" value="InterPro"/>
</dbReference>
<evidence type="ECO:0000256" key="5">
    <source>
        <dbReference type="SAM" id="MobiDB-lite"/>
    </source>
</evidence>
<accession>A0A9P8WAD4</accession>
<dbReference type="EMBL" id="JAGPYM010000007">
    <property type="protein sequence ID" value="KAH6892474.1"/>
    <property type="molecule type" value="Genomic_DNA"/>
</dbReference>
<dbReference type="OrthoDB" id="3364175at2759"/>
<sequence length="623" mass="70022">MATLQEVTERRTKRRVAMSCDRCKSRKTKVCSLKRQRPYYRVSEEEFRYMTQIIERLMPDTELNLQTLKDYASRMESSVAEEHQTPGSEALANLGDTLLTPQDETEVPPNHEAAVISEEIGTVHNQVGRLRVDSRGVQRYVGASSAYLFHSTVRSLRRPRPAGASKSDVLEPLTATETVPPPTPESSLGVKPAPRRINLPRRDLCDRCISRFFRDVHSVYWFFSAEQLHAALDRIYAGDATAATPATLCSLYSILALTCESESRGEQSDSPIAPSATYLSLAKALVPAMYDDADHESIRALCLLSLSLSSFMFGNTAYIYVGSAARIAFTLGLHAQEDMKAPHDFKEQLNIRLFCSLYLLDIDTALCYGTPVAIDEDIIAGMPRLPSEHALGPGSTMPLDYLAVSCQLANLRRRLIRLMYQKPTADSHKLSASAVSAAVSGLRKWYNDMPSHLRQYDRVASFHERSVAVLHLRYWSAIIFATRPFLLYKVFHERGLASSSKRRWFYEFSANCVEAAQRSMEIIGFLRERSLLTSLIVFDCGCILENMQVFLLAWSNSEPSTHTASVEACLRTLQGMEQIFWTKHALPEVTAQLEEYGVLDNDHRVDISGSQPVFLDFNTQNES</sequence>
<evidence type="ECO:0000256" key="2">
    <source>
        <dbReference type="ARBA" id="ARBA00023125"/>
    </source>
</evidence>
<evidence type="ECO:0000256" key="4">
    <source>
        <dbReference type="ARBA" id="ARBA00023242"/>
    </source>
</evidence>